<evidence type="ECO:0000313" key="2">
    <source>
        <dbReference type="EMBL" id="KAF3768307.1"/>
    </source>
</evidence>
<dbReference type="Proteomes" id="UP000803844">
    <property type="component" value="Unassembled WGS sequence"/>
</dbReference>
<dbReference type="AlphaFoldDB" id="A0A9P4Y7F8"/>
<evidence type="ECO:0000313" key="3">
    <source>
        <dbReference type="Proteomes" id="UP000803844"/>
    </source>
</evidence>
<accession>A0A9P4Y7F8</accession>
<reference evidence="2" key="1">
    <citation type="journal article" date="2020" name="Phytopathology">
        <title>Genome sequence of the chestnut blight fungus Cryphonectria parasitica EP155: A fundamental resource for an archetypical invasive plant pathogen.</title>
        <authorList>
            <person name="Crouch J.A."/>
            <person name="Dawe A."/>
            <person name="Aerts A."/>
            <person name="Barry K."/>
            <person name="Churchill A.C.L."/>
            <person name="Grimwood J."/>
            <person name="Hillman B."/>
            <person name="Milgroom M.G."/>
            <person name="Pangilinan J."/>
            <person name="Smith M."/>
            <person name="Salamov A."/>
            <person name="Schmutz J."/>
            <person name="Yadav J."/>
            <person name="Grigoriev I.V."/>
            <person name="Nuss D."/>
        </authorList>
    </citation>
    <scope>NUCLEOTIDE SEQUENCE</scope>
    <source>
        <strain evidence="2">EP155</strain>
    </source>
</reference>
<feature type="region of interest" description="Disordered" evidence="1">
    <location>
        <begin position="68"/>
        <end position="87"/>
    </location>
</feature>
<organism evidence="2 3">
    <name type="scientific">Cryphonectria parasitica (strain ATCC 38755 / EP155)</name>
    <dbReference type="NCBI Taxonomy" id="660469"/>
    <lineage>
        <taxon>Eukaryota</taxon>
        <taxon>Fungi</taxon>
        <taxon>Dikarya</taxon>
        <taxon>Ascomycota</taxon>
        <taxon>Pezizomycotina</taxon>
        <taxon>Sordariomycetes</taxon>
        <taxon>Sordariomycetidae</taxon>
        <taxon>Diaporthales</taxon>
        <taxon>Cryphonectriaceae</taxon>
        <taxon>Cryphonectria-Endothia species complex</taxon>
        <taxon>Cryphonectria</taxon>
    </lineage>
</organism>
<gene>
    <name evidence="2" type="ORF">M406DRAFT_250041</name>
</gene>
<sequence>CYNNNCLIYLSSKKDSEWFPQKPRRCRQIATAGRVYMPSTTTSSNNSNCSDVTERSIQALKEGLSSNTLQHSSSLMPSIITRNMDKR</sequence>
<dbReference type="OrthoDB" id="4899847at2759"/>
<protein>
    <submittedName>
        <fullName evidence="2">Uncharacterized protein</fullName>
    </submittedName>
</protein>
<proteinExistence type="predicted"/>
<keyword evidence="3" id="KW-1185">Reference proteome</keyword>
<evidence type="ECO:0000256" key="1">
    <source>
        <dbReference type="SAM" id="MobiDB-lite"/>
    </source>
</evidence>
<comment type="caution">
    <text evidence="2">The sequence shown here is derived from an EMBL/GenBank/DDBJ whole genome shotgun (WGS) entry which is preliminary data.</text>
</comment>
<dbReference type="GeneID" id="63833797"/>
<dbReference type="RefSeq" id="XP_040779268.1">
    <property type="nucleotide sequence ID" value="XM_040916668.1"/>
</dbReference>
<name>A0A9P4Y7F8_CRYP1</name>
<dbReference type="EMBL" id="MU032345">
    <property type="protein sequence ID" value="KAF3768307.1"/>
    <property type="molecule type" value="Genomic_DNA"/>
</dbReference>
<feature type="non-terminal residue" evidence="2">
    <location>
        <position position="1"/>
    </location>
</feature>